<sequence length="68" mass="7796">MNANVTSREEQVYGKIEAVLNNYFQAWNDSFVSKSGEKIRVFMSLATGLIPILSNLFNTTMMVTTWMR</sequence>
<name>A0A1H3XM66_9BACI</name>
<keyword evidence="1" id="KW-0812">Transmembrane</keyword>
<reference evidence="2 3" key="1">
    <citation type="submission" date="2016-10" db="EMBL/GenBank/DDBJ databases">
        <authorList>
            <person name="de Groot N.N."/>
        </authorList>
    </citation>
    <scope>NUCLEOTIDE SEQUENCE [LARGE SCALE GENOMIC DNA]</scope>
    <source>
        <strain evidence="2 3">CCM7597</strain>
    </source>
</reference>
<gene>
    <name evidence="2" type="ORF">SAMN05421743_102195</name>
</gene>
<proteinExistence type="predicted"/>
<dbReference type="RefSeq" id="WP_245728788.1">
    <property type="nucleotide sequence ID" value="NZ_FNQR01000002.1"/>
</dbReference>
<dbReference type="AlphaFoldDB" id="A0A1H3XM66"/>
<organism evidence="2 3">
    <name type="scientific">Thalassobacillus cyri</name>
    <dbReference type="NCBI Taxonomy" id="571932"/>
    <lineage>
        <taxon>Bacteria</taxon>
        <taxon>Bacillati</taxon>
        <taxon>Bacillota</taxon>
        <taxon>Bacilli</taxon>
        <taxon>Bacillales</taxon>
        <taxon>Bacillaceae</taxon>
        <taxon>Thalassobacillus</taxon>
    </lineage>
</organism>
<dbReference type="STRING" id="571932.SAMN05421743_102195"/>
<accession>A0A1H3XM66</accession>
<dbReference type="Proteomes" id="UP000198584">
    <property type="component" value="Unassembled WGS sequence"/>
</dbReference>
<feature type="transmembrane region" description="Helical" evidence="1">
    <location>
        <begin position="39"/>
        <end position="58"/>
    </location>
</feature>
<keyword evidence="1" id="KW-0472">Membrane</keyword>
<dbReference type="EMBL" id="FNQR01000002">
    <property type="protein sequence ID" value="SEA00443.1"/>
    <property type="molecule type" value="Genomic_DNA"/>
</dbReference>
<evidence type="ECO:0000313" key="3">
    <source>
        <dbReference type="Proteomes" id="UP000198584"/>
    </source>
</evidence>
<evidence type="ECO:0000313" key="2">
    <source>
        <dbReference type="EMBL" id="SEA00443.1"/>
    </source>
</evidence>
<evidence type="ECO:0000256" key="1">
    <source>
        <dbReference type="SAM" id="Phobius"/>
    </source>
</evidence>
<keyword evidence="1" id="KW-1133">Transmembrane helix</keyword>
<keyword evidence="3" id="KW-1185">Reference proteome</keyword>
<protein>
    <submittedName>
        <fullName evidence="2">Uncharacterized protein</fullName>
    </submittedName>
</protein>